<sequence length="322" mass="35584">MPTQIPYSLAKFYIPTIDIAPYFISPGSTTSLKIINQVREAELQDDVFAASEKLFGLDMSEKLKLDKSNSVGDSGRGYEVIGNQGLQEGTLPDLKEGFYIGKEISATDPRVLNNAFLIGPNQWPPTHLIPSPPFREPMEEYYDRMLNLCFAILDILAATLPYGPDVFASFISNDPVASIRLLHYPPDTSTDDRQLGAGAHTDFGAITLLLQDETGGLQVFDSSDDEWVDLKPRRDAYVVNVGDMLQMWTGGRYKSGLHRVINKGGKDRYSVPFFFDGNIDCVLSPLDGSGGEGDALTVEGHMRERFASTFGRGRKDEVKLEA</sequence>
<protein>
    <submittedName>
        <fullName evidence="4">2og-Fe oxygenase family protein</fullName>
    </submittedName>
</protein>
<feature type="domain" description="Fe2OG dioxygenase" evidence="3">
    <location>
        <begin position="175"/>
        <end position="277"/>
    </location>
</feature>
<dbReference type="InterPro" id="IPR026992">
    <property type="entry name" value="DIOX_N"/>
</dbReference>
<evidence type="ECO:0000259" key="3">
    <source>
        <dbReference type="PROSITE" id="PS51471"/>
    </source>
</evidence>
<reference evidence="4" key="1">
    <citation type="journal article" date="2021" name="IMA Fungus">
        <title>Genomic characterization of three marine fungi, including Emericellopsis atlantica sp. nov. with signatures of a generalist lifestyle and marine biomass degradation.</title>
        <authorList>
            <person name="Hagestad O.C."/>
            <person name="Hou L."/>
            <person name="Andersen J.H."/>
            <person name="Hansen E.H."/>
            <person name="Altermark B."/>
            <person name="Li C."/>
            <person name="Kuhnert E."/>
            <person name="Cox R.J."/>
            <person name="Crous P.W."/>
            <person name="Spatafora J.W."/>
            <person name="Lail K."/>
            <person name="Amirebrahimi M."/>
            <person name="Lipzen A."/>
            <person name="Pangilinan J."/>
            <person name="Andreopoulos W."/>
            <person name="Hayes R.D."/>
            <person name="Ng V."/>
            <person name="Grigoriev I.V."/>
            <person name="Jackson S.A."/>
            <person name="Sutton T.D.S."/>
            <person name="Dobson A.D.W."/>
            <person name="Rama T."/>
        </authorList>
    </citation>
    <scope>NUCLEOTIDE SEQUENCE</scope>
    <source>
        <strain evidence="4">TRa018bII</strain>
    </source>
</reference>
<keyword evidence="2" id="KW-0479">Metal-binding</keyword>
<evidence type="ECO:0000313" key="4">
    <source>
        <dbReference type="EMBL" id="KAG9233028.1"/>
    </source>
</evidence>
<dbReference type="PROSITE" id="PS51471">
    <property type="entry name" value="FE2OG_OXY"/>
    <property type="match status" value="1"/>
</dbReference>
<evidence type="ECO:0000256" key="2">
    <source>
        <dbReference type="RuleBase" id="RU003682"/>
    </source>
</evidence>
<dbReference type="OrthoDB" id="288590at2759"/>
<dbReference type="AlphaFoldDB" id="A0A9P7YHC9"/>
<dbReference type="InterPro" id="IPR027443">
    <property type="entry name" value="IPNS-like_sf"/>
</dbReference>
<dbReference type="GO" id="GO:0016491">
    <property type="term" value="F:oxidoreductase activity"/>
    <property type="evidence" value="ECO:0007669"/>
    <property type="project" value="UniProtKB-KW"/>
</dbReference>
<dbReference type="Proteomes" id="UP000824998">
    <property type="component" value="Unassembled WGS sequence"/>
</dbReference>
<accession>A0A9P7YHC9</accession>
<keyword evidence="5" id="KW-1185">Reference proteome</keyword>
<dbReference type="InterPro" id="IPR050231">
    <property type="entry name" value="Iron_ascorbate_oxido_reductase"/>
</dbReference>
<organism evidence="4 5">
    <name type="scientific">Amylocarpus encephaloides</name>
    <dbReference type="NCBI Taxonomy" id="45428"/>
    <lineage>
        <taxon>Eukaryota</taxon>
        <taxon>Fungi</taxon>
        <taxon>Dikarya</taxon>
        <taxon>Ascomycota</taxon>
        <taxon>Pezizomycotina</taxon>
        <taxon>Leotiomycetes</taxon>
        <taxon>Helotiales</taxon>
        <taxon>Helotiales incertae sedis</taxon>
        <taxon>Amylocarpus</taxon>
    </lineage>
</organism>
<keyword evidence="2" id="KW-0560">Oxidoreductase</keyword>
<dbReference type="GO" id="GO:0044283">
    <property type="term" value="P:small molecule biosynthetic process"/>
    <property type="evidence" value="ECO:0007669"/>
    <property type="project" value="UniProtKB-ARBA"/>
</dbReference>
<keyword evidence="2" id="KW-0408">Iron</keyword>
<dbReference type="Pfam" id="PF14226">
    <property type="entry name" value="DIOX_N"/>
    <property type="match status" value="1"/>
</dbReference>
<dbReference type="InterPro" id="IPR044861">
    <property type="entry name" value="IPNS-like_FE2OG_OXY"/>
</dbReference>
<dbReference type="PANTHER" id="PTHR47990">
    <property type="entry name" value="2-OXOGLUTARATE (2OG) AND FE(II)-DEPENDENT OXYGENASE SUPERFAMILY PROTEIN-RELATED"/>
    <property type="match status" value="1"/>
</dbReference>
<comment type="similarity">
    <text evidence="1 2">Belongs to the iron/ascorbate-dependent oxidoreductase family.</text>
</comment>
<dbReference type="SUPFAM" id="SSF51197">
    <property type="entry name" value="Clavaminate synthase-like"/>
    <property type="match status" value="1"/>
</dbReference>
<dbReference type="Pfam" id="PF03171">
    <property type="entry name" value="2OG-FeII_Oxy"/>
    <property type="match status" value="1"/>
</dbReference>
<dbReference type="GO" id="GO:0046872">
    <property type="term" value="F:metal ion binding"/>
    <property type="evidence" value="ECO:0007669"/>
    <property type="project" value="UniProtKB-KW"/>
</dbReference>
<evidence type="ECO:0000313" key="5">
    <source>
        <dbReference type="Proteomes" id="UP000824998"/>
    </source>
</evidence>
<dbReference type="EMBL" id="MU251519">
    <property type="protein sequence ID" value="KAG9233028.1"/>
    <property type="molecule type" value="Genomic_DNA"/>
</dbReference>
<dbReference type="InterPro" id="IPR005123">
    <property type="entry name" value="Oxoglu/Fe-dep_dioxygenase_dom"/>
</dbReference>
<proteinExistence type="inferred from homology"/>
<name>A0A9P7YHC9_9HELO</name>
<gene>
    <name evidence="4" type="ORF">BJ875DRAFT_505621</name>
</gene>
<dbReference type="Gene3D" id="2.60.120.330">
    <property type="entry name" value="B-lactam Antibiotic, Isopenicillin N Synthase, Chain"/>
    <property type="match status" value="1"/>
</dbReference>
<evidence type="ECO:0000256" key="1">
    <source>
        <dbReference type="ARBA" id="ARBA00008056"/>
    </source>
</evidence>
<comment type="caution">
    <text evidence="4">The sequence shown here is derived from an EMBL/GenBank/DDBJ whole genome shotgun (WGS) entry which is preliminary data.</text>
</comment>